<reference evidence="1 2" key="1">
    <citation type="submission" date="2018-10" db="EMBL/GenBank/DDBJ databases">
        <title>Draft Genome Sequence of Anaerotignum sp. KCTC 15736.</title>
        <authorList>
            <person name="Choi S.H."/>
            <person name="Kim J.S."/>
            <person name="Kang S.W."/>
            <person name="Lee J.S."/>
            <person name="Park S.H."/>
        </authorList>
    </citation>
    <scope>NUCLEOTIDE SEQUENCE [LARGE SCALE GENOMIC DNA]</scope>
    <source>
        <strain evidence="1 2">KCTC 15736</strain>
    </source>
</reference>
<gene>
    <name evidence="1" type="ORF">KGMB03357_16570</name>
</gene>
<keyword evidence="2" id="KW-1185">Reference proteome</keyword>
<sequence>MKKDDKAIFHNTQLLLEHYRDVVWSLEVSVFQTNVNFQAEFGNTIEEFLELSYEAGLDLPASDVAARIRSINKSRNMLRIIDGAVALLREKYRNGEECYWVLYYTYLSSQEFGGVDEIVEKLSEMFRDFSRSTYYRRKNESIRRMGDLLWGFRTNCCDAALELLYTEQLLLGRL</sequence>
<organism evidence="1 2">
    <name type="scientific">Anaerotignum faecicola</name>
    <dbReference type="NCBI Taxonomy" id="2358141"/>
    <lineage>
        <taxon>Bacteria</taxon>
        <taxon>Bacillati</taxon>
        <taxon>Bacillota</taxon>
        <taxon>Clostridia</taxon>
        <taxon>Lachnospirales</taxon>
        <taxon>Anaerotignaceae</taxon>
        <taxon>Anaerotignum</taxon>
    </lineage>
</organism>
<dbReference type="EMBL" id="BHVZ01000004">
    <property type="protein sequence ID" value="GCB29996.1"/>
    <property type="molecule type" value="Genomic_DNA"/>
</dbReference>
<evidence type="ECO:0000313" key="1">
    <source>
        <dbReference type="EMBL" id="GCB29996.1"/>
    </source>
</evidence>
<dbReference type="AlphaFoldDB" id="A0A401LEJ8"/>
<dbReference type="Proteomes" id="UP000287361">
    <property type="component" value="Unassembled WGS sequence"/>
</dbReference>
<proteinExistence type="predicted"/>
<name>A0A401LEJ8_9FIRM</name>
<evidence type="ECO:0000313" key="2">
    <source>
        <dbReference type="Proteomes" id="UP000287361"/>
    </source>
</evidence>
<dbReference type="OrthoDB" id="1705555at2"/>
<comment type="caution">
    <text evidence="1">The sequence shown here is derived from an EMBL/GenBank/DDBJ whole genome shotgun (WGS) entry which is preliminary data.</text>
</comment>
<accession>A0A401LEJ8</accession>
<protein>
    <submittedName>
        <fullName evidence="1">Uncharacterized protein</fullName>
    </submittedName>
</protein>